<name>A0AAD5Y1P4_9FUNG</name>
<dbReference type="EMBL" id="JADGKB010000095">
    <property type="protein sequence ID" value="KAJ3253989.1"/>
    <property type="molecule type" value="Genomic_DNA"/>
</dbReference>
<sequence>MAEFGNANRLFLSQIISHKIISSEAAKQLYNKCKSFTNSSYESYVEFMKITNAGLELVDMKIRRGADPFSGDKFICLVNCKSDEIDSILTSDGTALDISSTEVLNSCSKLVPPISKQHGEEALNKLIAENWLISDKGRISLGLASILELDLYLKQQYADYVKTCVLCKEVILNKHDYCETNDCNSVAHIHCIVKNPTKKCPDCKSEWIADALPCSIEPVQINEIAEDSIEISQQETQSISAVQNDELGDELEESDEETTQKVSSMKRKGSDEDDTPKKKSSQQSRKGKRIIDSDDDE</sequence>
<keyword evidence="3" id="KW-1185">Reference proteome</keyword>
<dbReference type="GO" id="GO:0030915">
    <property type="term" value="C:Smc5-Smc6 complex"/>
    <property type="evidence" value="ECO:0007669"/>
    <property type="project" value="InterPro"/>
</dbReference>
<dbReference type="Gene3D" id="1.10.10.10">
    <property type="entry name" value="Winged helix-like DNA-binding domain superfamily/Winged helix DNA-binding domain"/>
    <property type="match status" value="1"/>
</dbReference>
<dbReference type="GO" id="GO:0000724">
    <property type="term" value="P:double-strand break repair via homologous recombination"/>
    <property type="evidence" value="ECO:0007669"/>
    <property type="project" value="TreeGrafter"/>
</dbReference>
<dbReference type="SUPFAM" id="SSF57850">
    <property type="entry name" value="RING/U-box"/>
    <property type="match status" value="1"/>
</dbReference>
<gene>
    <name evidence="2" type="primary">NSMCE1</name>
    <name evidence="2" type="ORF">HK103_007593</name>
</gene>
<organism evidence="2 3">
    <name type="scientific">Boothiomyces macroporosus</name>
    <dbReference type="NCBI Taxonomy" id="261099"/>
    <lineage>
        <taxon>Eukaryota</taxon>
        <taxon>Fungi</taxon>
        <taxon>Fungi incertae sedis</taxon>
        <taxon>Chytridiomycota</taxon>
        <taxon>Chytridiomycota incertae sedis</taxon>
        <taxon>Chytridiomycetes</taxon>
        <taxon>Rhizophydiales</taxon>
        <taxon>Terramycetaceae</taxon>
        <taxon>Boothiomyces</taxon>
    </lineage>
</organism>
<accession>A0AAD5Y1P4</accession>
<evidence type="ECO:0000256" key="1">
    <source>
        <dbReference type="SAM" id="MobiDB-lite"/>
    </source>
</evidence>
<dbReference type="Proteomes" id="UP001210925">
    <property type="component" value="Unassembled WGS sequence"/>
</dbReference>
<proteinExistence type="predicted"/>
<evidence type="ECO:0000313" key="2">
    <source>
        <dbReference type="EMBL" id="KAJ3253989.1"/>
    </source>
</evidence>
<feature type="region of interest" description="Disordered" evidence="1">
    <location>
        <begin position="232"/>
        <end position="297"/>
    </location>
</feature>
<feature type="compositionally biased region" description="Polar residues" evidence="1">
    <location>
        <begin position="232"/>
        <end position="243"/>
    </location>
</feature>
<dbReference type="PANTHER" id="PTHR20973:SF0">
    <property type="entry name" value="NON-STRUCTURAL MAINTENANCE OF CHROMOSOMES ELEMENT 1 HOMOLOG"/>
    <property type="match status" value="1"/>
</dbReference>
<protein>
    <submittedName>
        <fullName evidence="2">Non-structural maintenance of chromosomes element 1</fullName>
    </submittedName>
</protein>
<dbReference type="PANTHER" id="PTHR20973">
    <property type="entry name" value="NON-SMC ELEMENT 1-RELATED"/>
    <property type="match status" value="1"/>
</dbReference>
<feature type="compositionally biased region" description="Acidic residues" evidence="1">
    <location>
        <begin position="246"/>
        <end position="257"/>
    </location>
</feature>
<dbReference type="InterPro" id="IPR036388">
    <property type="entry name" value="WH-like_DNA-bd_sf"/>
</dbReference>
<evidence type="ECO:0000313" key="3">
    <source>
        <dbReference type="Proteomes" id="UP001210925"/>
    </source>
</evidence>
<dbReference type="GO" id="GO:0004842">
    <property type="term" value="F:ubiquitin-protein transferase activity"/>
    <property type="evidence" value="ECO:0007669"/>
    <property type="project" value="TreeGrafter"/>
</dbReference>
<reference evidence="2" key="1">
    <citation type="submission" date="2020-05" db="EMBL/GenBank/DDBJ databases">
        <title>Phylogenomic resolution of chytrid fungi.</title>
        <authorList>
            <person name="Stajich J.E."/>
            <person name="Amses K."/>
            <person name="Simmons R."/>
            <person name="Seto K."/>
            <person name="Myers J."/>
            <person name="Bonds A."/>
            <person name="Quandt C.A."/>
            <person name="Barry K."/>
            <person name="Liu P."/>
            <person name="Grigoriev I."/>
            <person name="Longcore J.E."/>
            <person name="James T.Y."/>
        </authorList>
    </citation>
    <scope>NUCLEOTIDE SEQUENCE</scope>
    <source>
        <strain evidence="2">PLAUS21</strain>
    </source>
</reference>
<dbReference type="AlphaFoldDB" id="A0AAD5Y1P4"/>
<comment type="caution">
    <text evidence="2">The sequence shown here is derived from an EMBL/GenBank/DDBJ whole genome shotgun (WGS) entry which is preliminary data.</text>
</comment>
<dbReference type="GO" id="GO:0005634">
    <property type="term" value="C:nucleus"/>
    <property type="evidence" value="ECO:0007669"/>
    <property type="project" value="TreeGrafter"/>
</dbReference>
<dbReference type="InterPro" id="IPR011513">
    <property type="entry name" value="Nse1"/>
</dbReference>